<feature type="non-terminal residue" evidence="2">
    <location>
        <position position="264"/>
    </location>
</feature>
<comment type="caution">
    <text evidence="2">The sequence shown here is derived from an EMBL/GenBank/DDBJ whole genome shotgun (WGS) entry which is preliminary data.</text>
</comment>
<dbReference type="Proteomes" id="UP001239994">
    <property type="component" value="Unassembled WGS sequence"/>
</dbReference>
<feature type="compositionally biased region" description="Polar residues" evidence="1">
    <location>
        <begin position="7"/>
        <end position="35"/>
    </location>
</feature>
<dbReference type="AlphaFoldDB" id="A0AAD8YSN1"/>
<feature type="region of interest" description="Disordered" evidence="1">
    <location>
        <begin position="1"/>
        <end position="35"/>
    </location>
</feature>
<sequence length="264" mass="27775">MKASVSPAATESFQPAQHLASPSNAETPKTGLDTINQESSAPITLSSIIVPASNGKDIYGPVFLYEATKNGAAERDPHHQTVSSQAASTTNPLMRQAIHTSTKHLAINPSPPPAASPPTASVRSSRPAHGTDMQPASPPLSTALLGHLTGFLAMPRERPGASQPRSLAPGPVGRNAITEHSTQATLMPVDAGTFFAVDHVEEVSLSCVQLTGLLADPQVILPLPSVLSQRASFPISLFQMINYSTASLHCDLSVRLRNRSGCER</sequence>
<evidence type="ECO:0000313" key="3">
    <source>
        <dbReference type="Proteomes" id="UP001239994"/>
    </source>
</evidence>
<feature type="compositionally biased region" description="Low complexity" evidence="1">
    <location>
        <begin position="117"/>
        <end position="128"/>
    </location>
</feature>
<dbReference type="EMBL" id="JAROKS010000025">
    <property type="protein sequence ID" value="KAK1786520.1"/>
    <property type="molecule type" value="Genomic_DNA"/>
</dbReference>
<name>A0AAD8YSN1_9TELE</name>
<evidence type="ECO:0000313" key="2">
    <source>
        <dbReference type="EMBL" id="KAK1786520.1"/>
    </source>
</evidence>
<accession>A0AAD8YSN1</accession>
<feature type="region of interest" description="Disordered" evidence="1">
    <location>
        <begin position="155"/>
        <end position="175"/>
    </location>
</feature>
<organism evidence="2 3">
    <name type="scientific">Electrophorus voltai</name>
    <dbReference type="NCBI Taxonomy" id="2609070"/>
    <lineage>
        <taxon>Eukaryota</taxon>
        <taxon>Metazoa</taxon>
        <taxon>Chordata</taxon>
        <taxon>Craniata</taxon>
        <taxon>Vertebrata</taxon>
        <taxon>Euteleostomi</taxon>
        <taxon>Actinopterygii</taxon>
        <taxon>Neopterygii</taxon>
        <taxon>Teleostei</taxon>
        <taxon>Ostariophysi</taxon>
        <taxon>Gymnotiformes</taxon>
        <taxon>Gymnotoidei</taxon>
        <taxon>Gymnotidae</taxon>
        <taxon>Electrophorus</taxon>
    </lineage>
</organism>
<gene>
    <name evidence="2" type="ORF">P4O66_017648</name>
</gene>
<protein>
    <submittedName>
        <fullName evidence="2">Uncharacterized protein</fullName>
    </submittedName>
</protein>
<feature type="region of interest" description="Disordered" evidence="1">
    <location>
        <begin position="104"/>
        <end position="140"/>
    </location>
</feature>
<proteinExistence type="predicted"/>
<reference evidence="2" key="1">
    <citation type="submission" date="2023-03" db="EMBL/GenBank/DDBJ databases">
        <title>Electrophorus voltai genome.</title>
        <authorList>
            <person name="Bian C."/>
        </authorList>
    </citation>
    <scope>NUCLEOTIDE SEQUENCE</scope>
    <source>
        <strain evidence="2">CB-2022</strain>
        <tissue evidence="2">Muscle</tissue>
    </source>
</reference>
<evidence type="ECO:0000256" key="1">
    <source>
        <dbReference type="SAM" id="MobiDB-lite"/>
    </source>
</evidence>
<keyword evidence="3" id="KW-1185">Reference proteome</keyword>